<evidence type="ECO:0000259" key="3">
    <source>
        <dbReference type="Pfam" id="PF00460"/>
    </source>
</evidence>
<dbReference type="EMBL" id="JBBLZC010000043">
    <property type="protein sequence ID" value="MEK0086064.1"/>
    <property type="molecule type" value="Genomic_DNA"/>
</dbReference>
<evidence type="ECO:0000256" key="2">
    <source>
        <dbReference type="SAM" id="MobiDB-lite"/>
    </source>
</evidence>
<reference evidence="4 5" key="1">
    <citation type="submission" date="2024-01" db="EMBL/GenBank/DDBJ databases">
        <title>Multi-omics insights into the function and evolution of sodium benzoate biodegradation pathways in Benzoatithermus flavus gen. nov., sp. nov. from hot spring.</title>
        <authorList>
            <person name="Hu C.-J."/>
            <person name="Li W.-J."/>
        </authorList>
    </citation>
    <scope>NUCLEOTIDE SEQUENCE [LARGE SCALE GENOMIC DNA]</scope>
    <source>
        <strain evidence="4 5">SYSU G07066</strain>
    </source>
</reference>
<dbReference type="Pfam" id="PF00460">
    <property type="entry name" value="Flg_bb_rod"/>
    <property type="match status" value="1"/>
</dbReference>
<evidence type="ECO:0000313" key="4">
    <source>
        <dbReference type="EMBL" id="MEK0086064.1"/>
    </source>
</evidence>
<dbReference type="RefSeq" id="WP_418161907.1">
    <property type="nucleotide sequence ID" value="NZ_JBBLZC010000043.1"/>
</dbReference>
<comment type="caution">
    <text evidence="4">The sequence shown here is derived from an EMBL/GenBank/DDBJ whole genome shotgun (WGS) entry which is preliminary data.</text>
</comment>
<organism evidence="4 5">
    <name type="scientific">Benzoatithermus flavus</name>
    <dbReference type="NCBI Taxonomy" id="3108223"/>
    <lineage>
        <taxon>Bacteria</taxon>
        <taxon>Pseudomonadati</taxon>
        <taxon>Pseudomonadota</taxon>
        <taxon>Alphaproteobacteria</taxon>
        <taxon>Geminicoccales</taxon>
        <taxon>Geminicoccaceae</taxon>
        <taxon>Benzoatithermus</taxon>
    </lineage>
</organism>
<keyword evidence="4" id="KW-0966">Cell projection</keyword>
<dbReference type="Proteomes" id="UP001375743">
    <property type="component" value="Unassembled WGS sequence"/>
</dbReference>
<keyword evidence="5" id="KW-1185">Reference proteome</keyword>
<proteinExistence type="predicted"/>
<accession>A0ABU8XYC6</accession>
<name>A0ABU8XYC6_9PROT</name>
<protein>
    <submittedName>
        <fullName evidence="4">Flagellar basal body protein</fullName>
    </submittedName>
</protein>
<keyword evidence="4" id="KW-0969">Cilium</keyword>
<sequence length="134" mass="14515">MQPRVLLFELMSGRSRWLAERQAVLSRNVANADTPGFRPRDLEPAGFADLLGRKAGGLEPVRTSPVHLAPAPPERGAFRTVDAGGAEASPSGNAVALPEQMQKMAATELDHQLTTHLYRRYMALLRTALGALQS</sequence>
<feature type="domain" description="Flagellar basal body rod protein N-terminal" evidence="3">
    <location>
        <begin position="19"/>
        <end position="38"/>
    </location>
</feature>
<keyword evidence="4" id="KW-0282">Flagellum</keyword>
<gene>
    <name evidence="4" type="ORF">U1T56_23145</name>
</gene>
<evidence type="ECO:0000256" key="1">
    <source>
        <dbReference type="ARBA" id="ARBA00004117"/>
    </source>
</evidence>
<dbReference type="InterPro" id="IPR001444">
    <property type="entry name" value="Flag_bb_rod_N"/>
</dbReference>
<feature type="region of interest" description="Disordered" evidence="2">
    <location>
        <begin position="62"/>
        <end position="92"/>
    </location>
</feature>
<evidence type="ECO:0000313" key="5">
    <source>
        <dbReference type="Proteomes" id="UP001375743"/>
    </source>
</evidence>
<comment type="subcellular location">
    <subcellularLocation>
        <location evidence="1">Bacterial flagellum basal body</location>
    </subcellularLocation>
</comment>